<accession>A0AAW4BNE7</accession>
<evidence type="ECO:0000256" key="4">
    <source>
        <dbReference type="ARBA" id="ARBA00023136"/>
    </source>
</evidence>
<evidence type="ECO:0000256" key="1">
    <source>
        <dbReference type="ARBA" id="ARBA00004141"/>
    </source>
</evidence>
<comment type="subcellular location">
    <subcellularLocation>
        <location evidence="1">Membrane</location>
        <topology evidence="1">Multi-pass membrane protein</topology>
    </subcellularLocation>
</comment>
<evidence type="ECO:0000256" key="2">
    <source>
        <dbReference type="ARBA" id="ARBA00022692"/>
    </source>
</evidence>
<dbReference type="EMBL" id="SCLC01001806">
    <property type="protein sequence ID" value="MBF4438203.1"/>
    <property type="molecule type" value="Genomic_DNA"/>
</dbReference>
<dbReference type="GO" id="GO:0016020">
    <property type="term" value="C:membrane"/>
    <property type="evidence" value="ECO:0007669"/>
    <property type="project" value="UniProtKB-SubCell"/>
</dbReference>
<evidence type="ECO:0000313" key="7">
    <source>
        <dbReference type="EMBL" id="MBF4438203.1"/>
    </source>
</evidence>
<evidence type="ECO:0000256" key="3">
    <source>
        <dbReference type="ARBA" id="ARBA00022989"/>
    </source>
</evidence>
<sequence>GIIVTVMLMVAVIATQSRGGLLGSLAVFALFALRLIKNKALLIAIGGIGALLLYSVAGISDRASGGNAEEGIDASAMGRLYAWQAAFRMALG</sequence>
<reference evidence="7" key="1">
    <citation type="journal article" date="2021" name="PeerJ">
        <title>Analysis of 44 Vibrio anguillarum genomes reveals high genetic diversity.</title>
        <authorList>
            <person name="Hansen M.J."/>
            <person name="Dalsgaard I."/>
        </authorList>
    </citation>
    <scope>NUCLEOTIDE SEQUENCE</scope>
    <source>
        <strain evidence="7">850617-1/1</strain>
    </source>
</reference>
<keyword evidence="2 5" id="KW-0812">Transmembrane</keyword>
<dbReference type="Proteomes" id="UP000786185">
    <property type="component" value="Unassembled WGS sequence"/>
</dbReference>
<dbReference type="Pfam" id="PF04932">
    <property type="entry name" value="Wzy_C"/>
    <property type="match status" value="1"/>
</dbReference>
<feature type="transmembrane region" description="Helical" evidence="5">
    <location>
        <begin position="6"/>
        <end position="33"/>
    </location>
</feature>
<evidence type="ECO:0000313" key="8">
    <source>
        <dbReference type="Proteomes" id="UP000786185"/>
    </source>
</evidence>
<comment type="caution">
    <text evidence="7">The sequence shown here is derived from an EMBL/GenBank/DDBJ whole genome shotgun (WGS) entry which is preliminary data.</text>
</comment>
<organism evidence="7 8">
    <name type="scientific">Vibrio anguillarum</name>
    <name type="common">Listonella anguillarum</name>
    <dbReference type="NCBI Taxonomy" id="55601"/>
    <lineage>
        <taxon>Bacteria</taxon>
        <taxon>Pseudomonadati</taxon>
        <taxon>Pseudomonadota</taxon>
        <taxon>Gammaproteobacteria</taxon>
        <taxon>Vibrionales</taxon>
        <taxon>Vibrionaceae</taxon>
        <taxon>Vibrio</taxon>
    </lineage>
</organism>
<feature type="domain" description="O-antigen ligase-related" evidence="6">
    <location>
        <begin position="4"/>
        <end position="90"/>
    </location>
</feature>
<feature type="non-terminal residue" evidence="7">
    <location>
        <position position="1"/>
    </location>
</feature>
<gene>
    <name evidence="7" type="ORF">ERJ77_27715</name>
</gene>
<name>A0AAW4BNE7_VIBAN</name>
<dbReference type="InterPro" id="IPR007016">
    <property type="entry name" value="O-antigen_ligase-rel_domated"/>
</dbReference>
<feature type="non-terminal residue" evidence="7">
    <location>
        <position position="92"/>
    </location>
</feature>
<protein>
    <recommendedName>
        <fullName evidence="6">O-antigen ligase-related domain-containing protein</fullName>
    </recommendedName>
</protein>
<evidence type="ECO:0000256" key="5">
    <source>
        <dbReference type="SAM" id="Phobius"/>
    </source>
</evidence>
<proteinExistence type="predicted"/>
<keyword evidence="3 5" id="KW-1133">Transmembrane helix</keyword>
<keyword evidence="4 5" id="KW-0472">Membrane</keyword>
<dbReference type="AlphaFoldDB" id="A0AAW4BNE7"/>
<feature type="transmembrane region" description="Helical" evidence="5">
    <location>
        <begin position="40"/>
        <end position="59"/>
    </location>
</feature>
<evidence type="ECO:0000259" key="6">
    <source>
        <dbReference type="Pfam" id="PF04932"/>
    </source>
</evidence>